<dbReference type="Pfam" id="PF14709">
    <property type="entry name" value="DND1_DSRM"/>
    <property type="match status" value="1"/>
</dbReference>
<feature type="domain" description="DRBM" evidence="3">
    <location>
        <begin position="91"/>
        <end position="176"/>
    </location>
</feature>
<dbReference type="Proteomes" id="UP001058974">
    <property type="component" value="Chromosome 5"/>
</dbReference>
<keyword evidence="2" id="KW-0812">Transmembrane</keyword>
<evidence type="ECO:0000259" key="3">
    <source>
        <dbReference type="SMART" id="SM00358"/>
    </source>
</evidence>
<keyword evidence="2" id="KW-1133">Transmembrane helix</keyword>
<evidence type="ECO:0000313" key="4">
    <source>
        <dbReference type="EMBL" id="KAI5414197.1"/>
    </source>
</evidence>
<feature type="compositionally biased region" description="Polar residues" evidence="1">
    <location>
        <begin position="71"/>
        <end position="82"/>
    </location>
</feature>
<gene>
    <name evidence="4" type="ORF">KIW84_058365</name>
</gene>
<dbReference type="AlphaFoldDB" id="A0A9D4X646"/>
<dbReference type="EMBL" id="JAMSHJ010000005">
    <property type="protein sequence ID" value="KAI5414198.1"/>
    <property type="molecule type" value="Genomic_DNA"/>
</dbReference>
<reference evidence="4 5" key="1">
    <citation type="journal article" date="2022" name="Nat. Genet.">
        <title>Improved pea reference genome and pan-genome highlight genomic features and evolutionary characteristics.</title>
        <authorList>
            <person name="Yang T."/>
            <person name="Liu R."/>
            <person name="Luo Y."/>
            <person name="Hu S."/>
            <person name="Wang D."/>
            <person name="Wang C."/>
            <person name="Pandey M.K."/>
            <person name="Ge S."/>
            <person name="Xu Q."/>
            <person name="Li N."/>
            <person name="Li G."/>
            <person name="Huang Y."/>
            <person name="Saxena R.K."/>
            <person name="Ji Y."/>
            <person name="Li M."/>
            <person name="Yan X."/>
            <person name="He Y."/>
            <person name="Liu Y."/>
            <person name="Wang X."/>
            <person name="Xiang C."/>
            <person name="Varshney R.K."/>
            <person name="Ding H."/>
            <person name="Gao S."/>
            <person name="Zong X."/>
        </authorList>
    </citation>
    <scope>NUCLEOTIDE SEQUENCE [LARGE SCALE GENOMIC DNA]</scope>
    <source>
        <strain evidence="4 5">cv. Zhongwan 6</strain>
    </source>
</reference>
<dbReference type="InterPro" id="IPR014720">
    <property type="entry name" value="dsRBD_dom"/>
</dbReference>
<dbReference type="SUPFAM" id="SSF54768">
    <property type="entry name" value="dsRNA-binding domain-like"/>
    <property type="match status" value="1"/>
</dbReference>
<keyword evidence="2" id="KW-0472">Membrane</keyword>
<dbReference type="Gramene" id="PSAT_LOCUS19115_t1">
    <property type="protein sequence ID" value="CAL5199750.1"/>
    <property type="gene ID" value="PSAT_LOCUS19115"/>
</dbReference>
<feature type="transmembrane region" description="Helical" evidence="2">
    <location>
        <begin position="12"/>
        <end position="31"/>
    </location>
</feature>
<dbReference type="Gramene" id="Psat05G0836500-T1">
    <property type="protein sequence ID" value="KAI5414197.1"/>
    <property type="gene ID" value="KIW84_058365"/>
</dbReference>
<dbReference type="EMBL" id="JAMSHJ010000005">
    <property type="protein sequence ID" value="KAI5414197.1"/>
    <property type="molecule type" value="Genomic_DNA"/>
</dbReference>
<sequence>MNKNNMSSQSSFKVVLIHIFNFIISIIAFAVKMVKPNSNNQTKMVDFVQSIVQNPTLKPTGAGAVHDSSNKESVISGESSTPEEGVKKGYGKSKLYEICAANHWKPPVFECCKEEGPSHCRLFTFKVLIEIETDKASKNKEKTEASTSIVEVYGAPHQKKKAAADDAAEGALWYLKQTGFVLKNK</sequence>
<evidence type="ECO:0000313" key="5">
    <source>
        <dbReference type="Proteomes" id="UP001058974"/>
    </source>
</evidence>
<evidence type="ECO:0000256" key="2">
    <source>
        <dbReference type="SAM" id="Phobius"/>
    </source>
</evidence>
<organism evidence="4 5">
    <name type="scientific">Pisum sativum</name>
    <name type="common">Garden pea</name>
    <name type="synonym">Lathyrus oleraceus</name>
    <dbReference type="NCBI Taxonomy" id="3888"/>
    <lineage>
        <taxon>Eukaryota</taxon>
        <taxon>Viridiplantae</taxon>
        <taxon>Streptophyta</taxon>
        <taxon>Embryophyta</taxon>
        <taxon>Tracheophyta</taxon>
        <taxon>Spermatophyta</taxon>
        <taxon>Magnoliopsida</taxon>
        <taxon>eudicotyledons</taxon>
        <taxon>Gunneridae</taxon>
        <taxon>Pentapetalae</taxon>
        <taxon>rosids</taxon>
        <taxon>fabids</taxon>
        <taxon>Fabales</taxon>
        <taxon>Fabaceae</taxon>
        <taxon>Papilionoideae</taxon>
        <taxon>50 kb inversion clade</taxon>
        <taxon>NPAAA clade</taxon>
        <taxon>Hologalegina</taxon>
        <taxon>IRL clade</taxon>
        <taxon>Fabeae</taxon>
        <taxon>Lathyrus</taxon>
    </lineage>
</organism>
<feature type="region of interest" description="Disordered" evidence="1">
    <location>
        <begin position="60"/>
        <end position="83"/>
    </location>
</feature>
<evidence type="ECO:0000256" key="1">
    <source>
        <dbReference type="SAM" id="MobiDB-lite"/>
    </source>
</evidence>
<keyword evidence="5" id="KW-1185">Reference proteome</keyword>
<dbReference type="OrthoDB" id="786951at2759"/>
<proteinExistence type="predicted"/>
<protein>
    <recommendedName>
        <fullName evidence="3">DRBM domain-containing protein</fullName>
    </recommendedName>
</protein>
<name>A0A9D4X646_PEA</name>
<comment type="caution">
    <text evidence="4">The sequence shown here is derived from an EMBL/GenBank/DDBJ whole genome shotgun (WGS) entry which is preliminary data.</text>
</comment>
<dbReference type="SMART" id="SM00358">
    <property type="entry name" value="DSRM"/>
    <property type="match status" value="1"/>
</dbReference>
<dbReference type="Gene3D" id="3.30.160.20">
    <property type="match status" value="1"/>
</dbReference>
<dbReference type="Gramene" id="Psat05G0836500-T2">
    <property type="protein sequence ID" value="KAI5414198.1"/>
    <property type="gene ID" value="KIW84_058365"/>
</dbReference>
<accession>A0A9D4X646</accession>